<dbReference type="InterPro" id="IPR038726">
    <property type="entry name" value="PDDEXK_AddAB-type"/>
</dbReference>
<keyword evidence="2" id="KW-0547">Nucleotide-binding</keyword>
<dbReference type="AlphaFoldDB" id="A0A6B1G1H7"/>
<dbReference type="Pfam" id="PF12705">
    <property type="entry name" value="PDDEXK_1"/>
    <property type="match status" value="1"/>
</dbReference>
<evidence type="ECO:0000256" key="1">
    <source>
        <dbReference type="ARBA" id="ARBA00022763"/>
    </source>
</evidence>
<feature type="domain" description="PD-(D/E)XK endonuclease-like" evidence="4">
    <location>
        <begin position="5"/>
        <end position="121"/>
    </location>
</feature>
<feature type="non-terminal residue" evidence="5">
    <location>
        <position position="1"/>
    </location>
</feature>
<accession>A0A6B1G1H7</accession>
<dbReference type="EMBL" id="VYDA01000394">
    <property type="protein sequence ID" value="MYH62237.1"/>
    <property type="molecule type" value="Genomic_DNA"/>
</dbReference>
<organism evidence="5">
    <name type="scientific">Caldilineaceae bacterium SB0675_bin_29</name>
    <dbReference type="NCBI Taxonomy" id="2605266"/>
    <lineage>
        <taxon>Bacteria</taxon>
        <taxon>Bacillati</taxon>
        <taxon>Chloroflexota</taxon>
        <taxon>Caldilineae</taxon>
        <taxon>Caldilineales</taxon>
        <taxon>Caldilineaceae</taxon>
    </lineage>
</organism>
<dbReference type="GO" id="GO:0004386">
    <property type="term" value="F:helicase activity"/>
    <property type="evidence" value="ECO:0007669"/>
    <property type="project" value="UniProtKB-KW"/>
</dbReference>
<protein>
    <submittedName>
        <fullName evidence="5">PD-(D/E)XK nuclease family protein</fullName>
    </submittedName>
</protein>
<evidence type="ECO:0000256" key="3">
    <source>
        <dbReference type="ARBA" id="ARBA00023204"/>
    </source>
</evidence>
<proteinExistence type="predicted"/>
<keyword evidence="2" id="KW-0067">ATP-binding</keyword>
<sequence>LSPSGDTALVLDYKSGGTSSYANMNKDPLQRGKLLQLPVYGLAARQLLGLGIDIKVAYWFVTEKGKFVTRPPKPATLEEMLDDFSDVVGTITDGIGAGLFPANPGRDGNNCRYCEFKHLCPTRREWHWRRKREDRRLSAYVTMAGEEAGR</sequence>
<evidence type="ECO:0000259" key="4">
    <source>
        <dbReference type="Pfam" id="PF12705"/>
    </source>
</evidence>
<keyword evidence="2" id="KW-0378">Hydrolase</keyword>
<comment type="caution">
    <text evidence="5">The sequence shown here is derived from an EMBL/GenBank/DDBJ whole genome shotgun (WGS) entry which is preliminary data.</text>
</comment>
<name>A0A6B1G1H7_9CHLR</name>
<keyword evidence="2" id="KW-0347">Helicase</keyword>
<evidence type="ECO:0000313" key="5">
    <source>
        <dbReference type="EMBL" id="MYH62237.1"/>
    </source>
</evidence>
<reference evidence="5" key="1">
    <citation type="submission" date="2019-09" db="EMBL/GenBank/DDBJ databases">
        <title>Characterisation of the sponge microbiome using genome-centric metagenomics.</title>
        <authorList>
            <person name="Engelberts J.P."/>
            <person name="Robbins S.J."/>
            <person name="De Goeij J.M."/>
            <person name="Aranda M."/>
            <person name="Bell S.C."/>
            <person name="Webster N.S."/>
        </authorList>
    </citation>
    <scope>NUCLEOTIDE SEQUENCE</scope>
    <source>
        <strain evidence="5">SB0675_bin_29</strain>
    </source>
</reference>
<dbReference type="Gene3D" id="3.90.320.10">
    <property type="match status" value="1"/>
</dbReference>
<keyword evidence="1" id="KW-0227">DNA damage</keyword>
<dbReference type="GO" id="GO:0006281">
    <property type="term" value="P:DNA repair"/>
    <property type="evidence" value="ECO:0007669"/>
    <property type="project" value="UniProtKB-KW"/>
</dbReference>
<gene>
    <name evidence="5" type="ORF">F4148_10915</name>
</gene>
<keyword evidence="3" id="KW-0234">DNA repair</keyword>
<evidence type="ECO:0000256" key="2">
    <source>
        <dbReference type="ARBA" id="ARBA00022806"/>
    </source>
</evidence>
<dbReference type="InterPro" id="IPR011604">
    <property type="entry name" value="PDDEXK-like_dom_sf"/>
</dbReference>